<evidence type="ECO:0000256" key="9">
    <source>
        <dbReference type="ARBA" id="ARBA00022932"/>
    </source>
</evidence>
<gene>
    <name evidence="15" type="ORF">RMCC_3547</name>
</gene>
<dbReference type="FunFam" id="3.10.150.10:FF:000005">
    <property type="entry name" value="Beta sliding clamp"/>
    <property type="match status" value="1"/>
</dbReference>
<comment type="subcellular location">
    <subcellularLocation>
        <location evidence="2 11">Cytoplasm</location>
    </subcellularLocation>
</comment>
<dbReference type="SUPFAM" id="SSF55979">
    <property type="entry name" value="DNA clamp"/>
    <property type="match status" value="3"/>
</dbReference>
<feature type="domain" description="DNA polymerase III beta sliding clamp N-terminal" evidence="12">
    <location>
        <begin position="13"/>
        <end position="130"/>
    </location>
</feature>
<dbReference type="InterPro" id="IPR001001">
    <property type="entry name" value="DNA_polIII_beta"/>
</dbReference>
<keyword evidence="5 11" id="KW-0963">Cytoplasm</keyword>
<keyword evidence="6 11" id="KW-0808">Transferase</keyword>
<dbReference type="Pfam" id="PF02767">
    <property type="entry name" value="DNA_pol3_beta_2"/>
    <property type="match status" value="1"/>
</dbReference>
<dbReference type="GO" id="GO:0008408">
    <property type="term" value="F:3'-5' exonuclease activity"/>
    <property type="evidence" value="ECO:0007669"/>
    <property type="project" value="InterPro"/>
</dbReference>
<organism evidence="15 16">
    <name type="scientific">Mycolicibacterium canariasense</name>
    <name type="common">Mycobacterium canariasense</name>
    <dbReference type="NCBI Taxonomy" id="228230"/>
    <lineage>
        <taxon>Bacteria</taxon>
        <taxon>Bacillati</taxon>
        <taxon>Actinomycetota</taxon>
        <taxon>Actinomycetes</taxon>
        <taxon>Mycobacteriales</taxon>
        <taxon>Mycobacteriaceae</taxon>
        <taxon>Mycolicibacterium</taxon>
    </lineage>
</organism>
<evidence type="ECO:0000259" key="14">
    <source>
        <dbReference type="Pfam" id="PF02768"/>
    </source>
</evidence>
<keyword evidence="8 11" id="KW-0235">DNA replication</keyword>
<proteinExistence type="inferred from homology"/>
<dbReference type="GO" id="GO:0005737">
    <property type="term" value="C:cytoplasm"/>
    <property type="evidence" value="ECO:0007669"/>
    <property type="project" value="UniProtKB-SubCell"/>
</dbReference>
<evidence type="ECO:0000313" key="16">
    <source>
        <dbReference type="Proteomes" id="UP000069443"/>
    </source>
</evidence>
<evidence type="ECO:0000256" key="10">
    <source>
        <dbReference type="ARBA" id="ARBA00023125"/>
    </source>
</evidence>
<dbReference type="AlphaFoldDB" id="A0A100WE67"/>
<dbReference type="Proteomes" id="UP000069443">
    <property type="component" value="Unassembled WGS sequence"/>
</dbReference>
<reference evidence="16" key="2">
    <citation type="submission" date="2016-02" db="EMBL/GenBank/DDBJ databases">
        <title>Draft genome sequence of five rapidly growing Mycobacterium species.</title>
        <authorList>
            <person name="Katahira K."/>
            <person name="Gotou Y."/>
            <person name="Iida K."/>
            <person name="Ogura Y."/>
            <person name="Hayashi T."/>
        </authorList>
    </citation>
    <scope>NUCLEOTIDE SEQUENCE [LARGE SCALE GENOMIC DNA]</scope>
    <source>
        <strain evidence="16">JCM15298</strain>
    </source>
</reference>
<dbReference type="OrthoDB" id="468978at2"/>
<comment type="caution">
    <text evidence="15">The sequence shown here is derived from an EMBL/GenBank/DDBJ whole genome shotgun (WGS) entry which is preliminary data.</text>
</comment>
<accession>A0A100WE67</accession>
<dbReference type="GO" id="GO:0042802">
    <property type="term" value="F:identical protein binding"/>
    <property type="evidence" value="ECO:0007669"/>
    <property type="project" value="UniProtKB-ARBA"/>
</dbReference>
<dbReference type="Pfam" id="PF02768">
    <property type="entry name" value="DNA_pol3_beta_3"/>
    <property type="match status" value="1"/>
</dbReference>
<dbReference type="PANTHER" id="PTHR30478">
    <property type="entry name" value="DNA POLYMERASE III SUBUNIT BETA"/>
    <property type="match status" value="1"/>
</dbReference>
<dbReference type="GO" id="GO:0006271">
    <property type="term" value="P:DNA strand elongation involved in DNA replication"/>
    <property type="evidence" value="ECO:0007669"/>
    <property type="project" value="TreeGrafter"/>
</dbReference>
<dbReference type="EMBL" id="BCSY01000054">
    <property type="protein sequence ID" value="GAS96581.1"/>
    <property type="molecule type" value="Genomic_DNA"/>
</dbReference>
<comment type="function">
    <text evidence="1 11">Confers DNA tethering and processivity to DNA polymerases and other proteins. Acts as a clamp, forming a ring around DNA (a reaction catalyzed by the clamp-loading complex) which diffuses in an ATP-independent manner freely and bidirectionally along dsDNA. Initially characterized for its ability to contact the catalytic subunit of DNA polymerase III (Pol III), a complex, multichain enzyme responsible for most of the replicative synthesis in bacteria; Pol III exhibits 3'-5' exonuclease proofreading activity. The beta chain is required for initiation of replication as well as for processivity of DNA replication.</text>
</comment>
<dbReference type="SMART" id="SM00480">
    <property type="entry name" value="POL3Bc"/>
    <property type="match status" value="1"/>
</dbReference>
<evidence type="ECO:0000259" key="13">
    <source>
        <dbReference type="Pfam" id="PF02767"/>
    </source>
</evidence>
<dbReference type="InterPro" id="IPR022635">
    <property type="entry name" value="DNA_polIII_beta_C"/>
</dbReference>
<dbReference type="InterPro" id="IPR022634">
    <property type="entry name" value="DNA_polIII_beta_N"/>
</dbReference>
<dbReference type="Pfam" id="PF00712">
    <property type="entry name" value="DNA_pol3_beta"/>
    <property type="match status" value="1"/>
</dbReference>
<dbReference type="STRING" id="228230.RMCC_3547"/>
<evidence type="ECO:0000256" key="4">
    <source>
        <dbReference type="ARBA" id="ARBA00021035"/>
    </source>
</evidence>
<evidence type="ECO:0000256" key="8">
    <source>
        <dbReference type="ARBA" id="ARBA00022705"/>
    </source>
</evidence>
<dbReference type="GO" id="GO:0003677">
    <property type="term" value="F:DNA binding"/>
    <property type="evidence" value="ECO:0007669"/>
    <property type="project" value="UniProtKB-UniRule"/>
</dbReference>
<dbReference type="GO" id="GO:0009360">
    <property type="term" value="C:DNA polymerase III complex"/>
    <property type="evidence" value="ECO:0007669"/>
    <property type="project" value="InterPro"/>
</dbReference>
<evidence type="ECO:0000256" key="11">
    <source>
        <dbReference type="PIRNR" id="PIRNR000804"/>
    </source>
</evidence>
<evidence type="ECO:0000256" key="2">
    <source>
        <dbReference type="ARBA" id="ARBA00004496"/>
    </source>
</evidence>
<keyword evidence="9 11" id="KW-0239">DNA-directed DNA polymerase</keyword>
<dbReference type="InterPro" id="IPR022637">
    <property type="entry name" value="DNA_polIII_beta_cen"/>
</dbReference>
<dbReference type="InterPro" id="IPR046938">
    <property type="entry name" value="DNA_clamp_sf"/>
</dbReference>
<evidence type="ECO:0000256" key="1">
    <source>
        <dbReference type="ARBA" id="ARBA00002266"/>
    </source>
</evidence>
<evidence type="ECO:0000256" key="3">
    <source>
        <dbReference type="ARBA" id="ARBA00010752"/>
    </source>
</evidence>
<dbReference type="Gene3D" id="3.10.150.10">
    <property type="entry name" value="DNA Polymerase III, subunit A, domain 2"/>
    <property type="match status" value="3"/>
</dbReference>
<dbReference type="PIRSF" id="PIRSF000804">
    <property type="entry name" value="DNA_pol_III_b"/>
    <property type="match status" value="1"/>
</dbReference>
<sequence>MDVVTTTVGLTDLKFRLVREDFADAVAWVARNLPSRPTVPVLAGVLLTGSDDGLTISGYDYETSAEIRVPAEIASPGSVLVSGRLLSEITRSLPAKPVDVSVEGTRVSLSCGSARFSLPTMAVEDYPSLPALPDETGVVSADLFGQAIGQVAVAAGRDDTLPMLTGIRVEISGEKVVLAATDRFRLAVRELTWSTSVAGVEAAVLVPAKTLADAAKAGTAGTEVHLALGAGAAVGKEGLLGIRSNGKRTTTRLLDAEFPKFRQLLPSEHTAIATVGVAELTEAIKRVALVADRGAQVRMEFDTDVVRLSAGADDVGRAEEDLPVQFAGEPLTIAFNPGYLTDGLSSLHSERVTFGFTTPSRPAVLRPAGDNDETVGSSGPFPAADTDYVYLLMPVRLPG</sequence>
<name>A0A100WE67_MYCCR</name>
<keyword evidence="16" id="KW-1185">Reference proteome</keyword>
<evidence type="ECO:0000259" key="12">
    <source>
        <dbReference type="Pfam" id="PF00712"/>
    </source>
</evidence>
<comment type="similarity">
    <text evidence="3 11">Belongs to the beta sliding clamp family.</text>
</comment>
<dbReference type="FunFam" id="3.10.150.10:FF:000001">
    <property type="entry name" value="Beta sliding clamp"/>
    <property type="match status" value="1"/>
</dbReference>
<feature type="domain" description="DNA polymerase III beta sliding clamp C-terminal" evidence="14">
    <location>
        <begin position="262"/>
        <end position="372"/>
    </location>
</feature>
<evidence type="ECO:0000313" key="15">
    <source>
        <dbReference type="EMBL" id="GAS96581.1"/>
    </source>
</evidence>
<comment type="subunit">
    <text evidence="11">Forms a ring-shaped head-to-tail homodimer around DNA.</text>
</comment>
<keyword evidence="7 11" id="KW-0548">Nucleotidyltransferase</keyword>
<dbReference type="CDD" id="cd00140">
    <property type="entry name" value="beta_clamp"/>
    <property type="match status" value="1"/>
</dbReference>
<dbReference type="GO" id="GO:0003887">
    <property type="term" value="F:DNA-directed DNA polymerase activity"/>
    <property type="evidence" value="ECO:0007669"/>
    <property type="project" value="UniProtKB-UniRule"/>
</dbReference>
<reference evidence="16" key="1">
    <citation type="journal article" date="2016" name="Genome Announc.">
        <title>Draft Genome Sequences of Five Rapidly Growing Mycobacterium Species, M. thermoresistibile, M. fortuitum subsp. acetamidolyticum, M. canariasense, M. brisbanense, and M. novocastrense.</title>
        <authorList>
            <person name="Katahira K."/>
            <person name="Ogura Y."/>
            <person name="Gotoh Y."/>
            <person name="Hayashi T."/>
        </authorList>
    </citation>
    <scope>NUCLEOTIDE SEQUENCE [LARGE SCALE GENOMIC DNA]</scope>
    <source>
        <strain evidence="16">JCM15298</strain>
    </source>
</reference>
<keyword evidence="10" id="KW-0238">DNA-binding</keyword>
<evidence type="ECO:0000256" key="7">
    <source>
        <dbReference type="ARBA" id="ARBA00022695"/>
    </source>
</evidence>
<dbReference type="PANTHER" id="PTHR30478:SF0">
    <property type="entry name" value="BETA SLIDING CLAMP"/>
    <property type="match status" value="1"/>
</dbReference>
<evidence type="ECO:0000256" key="5">
    <source>
        <dbReference type="ARBA" id="ARBA00022490"/>
    </source>
</evidence>
<evidence type="ECO:0000256" key="6">
    <source>
        <dbReference type="ARBA" id="ARBA00022679"/>
    </source>
</evidence>
<feature type="domain" description="DNA polymerase III beta sliding clamp central" evidence="13">
    <location>
        <begin position="140"/>
        <end position="260"/>
    </location>
</feature>
<dbReference type="NCBIfam" id="TIGR00663">
    <property type="entry name" value="dnan"/>
    <property type="match status" value="1"/>
</dbReference>
<protein>
    <recommendedName>
        <fullName evidence="4 11">Beta sliding clamp</fullName>
    </recommendedName>
</protein>